<dbReference type="AlphaFoldDB" id="A0A8X6UY66"/>
<protein>
    <submittedName>
        <fullName evidence="2">Uncharacterized protein</fullName>
    </submittedName>
</protein>
<evidence type="ECO:0000313" key="2">
    <source>
        <dbReference type="EMBL" id="GFX97291.1"/>
    </source>
</evidence>
<dbReference type="EMBL" id="BMAU01021197">
    <property type="protein sequence ID" value="GFX97291.1"/>
    <property type="molecule type" value="Genomic_DNA"/>
</dbReference>
<evidence type="ECO:0000313" key="3">
    <source>
        <dbReference type="Proteomes" id="UP000887159"/>
    </source>
</evidence>
<name>A0A8X6UY66_TRICX</name>
<reference evidence="2" key="1">
    <citation type="submission" date="2020-08" db="EMBL/GenBank/DDBJ databases">
        <title>Multicomponent nature underlies the extraordinary mechanical properties of spider dragline silk.</title>
        <authorList>
            <person name="Kono N."/>
            <person name="Nakamura H."/>
            <person name="Mori M."/>
            <person name="Yoshida Y."/>
            <person name="Ohtoshi R."/>
            <person name="Malay A.D."/>
            <person name="Moran D.A.P."/>
            <person name="Tomita M."/>
            <person name="Numata K."/>
            <person name="Arakawa K."/>
        </authorList>
    </citation>
    <scope>NUCLEOTIDE SEQUENCE</scope>
</reference>
<keyword evidence="3" id="KW-1185">Reference proteome</keyword>
<gene>
    <name evidence="2" type="ORF">TNCV_1076621</name>
</gene>
<feature type="compositionally biased region" description="Polar residues" evidence="1">
    <location>
        <begin position="77"/>
        <end position="87"/>
    </location>
</feature>
<sequence length="138" mass="14828">MVDTIISNGEQGFGYNGIVMRVLAGKMSVRKITLNSSLKSCDPQPLVHRPVPVRGSNGAGPPKARGTHANGACEWQKGNSHPGTDGSSPKPCVLACDSGNHPHRPPSADSRDHSLPPPWRQRRDRQAIPLGIVRRSVM</sequence>
<proteinExistence type="predicted"/>
<comment type="caution">
    <text evidence="2">The sequence shown here is derived from an EMBL/GenBank/DDBJ whole genome shotgun (WGS) entry which is preliminary data.</text>
</comment>
<evidence type="ECO:0000256" key="1">
    <source>
        <dbReference type="SAM" id="MobiDB-lite"/>
    </source>
</evidence>
<dbReference type="Proteomes" id="UP000887159">
    <property type="component" value="Unassembled WGS sequence"/>
</dbReference>
<feature type="region of interest" description="Disordered" evidence="1">
    <location>
        <begin position="38"/>
        <end position="126"/>
    </location>
</feature>
<accession>A0A8X6UY66</accession>
<organism evidence="2 3">
    <name type="scientific">Trichonephila clavipes</name>
    <name type="common">Golden silk orbweaver</name>
    <name type="synonym">Nephila clavipes</name>
    <dbReference type="NCBI Taxonomy" id="2585209"/>
    <lineage>
        <taxon>Eukaryota</taxon>
        <taxon>Metazoa</taxon>
        <taxon>Ecdysozoa</taxon>
        <taxon>Arthropoda</taxon>
        <taxon>Chelicerata</taxon>
        <taxon>Arachnida</taxon>
        <taxon>Araneae</taxon>
        <taxon>Araneomorphae</taxon>
        <taxon>Entelegynae</taxon>
        <taxon>Araneoidea</taxon>
        <taxon>Nephilidae</taxon>
        <taxon>Trichonephila</taxon>
    </lineage>
</organism>